<dbReference type="AlphaFoldDB" id="A0A5B7KCV3"/>
<keyword evidence="1" id="KW-0472">Membrane</keyword>
<protein>
    <submittedName>
        <fullName evidence="2">Uncharacterized protein</fullName>
    </submittedName>
</protein>
<proteinExistence type="predicted"/>
<keyword evidence="1" id="KW-0812">Transmembrane</keyword>
<evidence type="ECO:0000313" key="2">
    <source>
        <dbReference type="EMBL" id="MPD03118.1"/>
    </source>
</evidence>
<comment type="caution">
    <text evidence="2">The sequence shown here is derived from an EMBL/GenBank/DDBJ whole genome shotgun (WGS) entry which is preliminary data.</text>
</comment>
<name>A0A5B7KCV3_PORTR</name>
<evidence type="ECO:0000313" key="3">
    <source>
        <dbReference type="Proteomes" id="UP000324222"/>
    </source>
</evidence>
<accession>A0A5B7KCV3</accession>
<dbReference type="EMBL" id="VSRR010134711">
    <property type="protein sequence ID" value="MPD03118.1"/>
    <property type="molecule type" value="Genomic_DNA"/>
</dbReference>
<evidence type="ECO:0000256" key="1">
    <source>
        <dbReference type="SAM" id="Phobius"/>
    </source>
</evidence>
<keyword evidence="1" id="KW-1133">Transmembrane helix</keyword>
<gene>
    <name evidence="2" type="ORF">E2C01_098739</name>
</gene>
<organism evidence="2 3">
    <name type="scientific">Portunus trituberculatus</name>
    <name type="common">Swimming crab</name>
    <name type="synonym">Neptunus trituberculatus</name>
    <dbReference type="NCBI Taxonomy" id="210409"/>
    <lineage>
        <taxon>Eukaryota</taxon>
        <taxon>Metazoa</taxon>
        <taxon>Ecdysozoa</taxon>
        <taxon>Arthropoda</taxon>
        <taxon>Crustacea</taxon>
        <taxon>Multicrustacea</taxon>
        <taxon>Malacostraca</taxon>
        <taxon>Eumalacostraca</taxon>
        <taxon>Eucarida</taxon>
        <taxon>Decapoda</taxon>
        <taxon>Pleocyemata</taxon>
        <taxon>Brachyura</taxon>
        <taxon>Eubrachyura</taxon>
        <taxon>Portunoidea</taxon>
        <taxon>Portunidae</taxon>
        <taxon>Portuninae</taxon>
        <taxon>Portunus</taxon>
    </lineage>
</organism>
<feature type="transmembrane region" description="Helical" evidence="1">
    <location>
        <begin position="12"/>
        <end position="34"/>
    </location>
</feature>
<keyword evidence="3" id="KW-1185">Reference proteome</keyword>
<reference evidence="2 3" key="1">
    <citation type="submission" date="2019-05" db="EMBL/GenBank/DDBJ databases">
        <title>Another draft genome of Portunus trituberculatus and its Hox gene families provides insights of decapod evolution.</title>
        <authorList>
            <person name="Jeong J.-H."/>
            <person name="Song I."/>
            <person name="Kim S."/>
            <person name="Choi T."/>
            <person name="Kim D."/>
            <person name="Ryu S."/>
            <person name="Kim W."/>
        </authorList>
    </citation>
    <scope>NUCLEOTIDE SEQUENCE [LARGE SCALE GENOMIC DNA]</scope>
    <source>
        <tissue evidence="2">Muscle</tissue>
    </source>
</reference>
<dbReference type="Proteomes" id="UP000324222">
    <property type="component" value="Unassembled WGS sequence"/>
</dbReference>
<sequence>MPIKERIKPEFLQLFFQFKLTPFSLLYITSLILFTRHFNNLRRGQNLILRNRVVSPSWTGGTEVSRKARSLVALTQLAHFIPPTQLLEN</sequence>